<name>A0A917H5I1_9MICC</name>
<evidence type="ECO:0000313" key="3">
    <source>
        <dbReference type="EMBL" id="GGG68108.1"/>
    </source>
</evidence>
<keyword evidence="2" id="KW-1133">Transmembrane helix</keyword>
<organism evidence="3 4">
    <name type="scientific">Kocuria dechangensis</name>
    <dbReference type="NCBI Taxonomy" id="1176249"/>
    <lineage>
        <taxon>Bacteria</taxon>
        <taxon>Bacillati</taxon>
        <taxon>Actinomycetota</taxon>
        <taxon>Actinomycetes</taxon>
        <taxon>Micrococcales</taxon>
        <taxon>Micrococcaceae</taxon>
        <taxon>Kocuria</taxon>
    </lineage>
</organism>
<sequence>MTEPENRPDRRRKLRPAGWVAVITVALIAAASAMYAAGADPVVTALDAFWRFFDESIERLRVLGGLVPLAIAFVAYKVYRSEQWWKRAEWALDAASENKPEVRRTFGNRTIDQLLTSRLAPTQDFTMFRVVVADRYGSLLREEIGEDPAVAAVPDEAEDTVDPGVDSTGKEGGQ</sequence>
<feature type="transmembrane region" description="Helical" evidence="2">
    <location>
        <begin position="17"/>
        <end position="39"/>
    </location>
</feature>
<protein>
    <submittedName>
        <fullName evidence="3">Uncharacterized protein</fullName>
    </submittedName>
</protein>
<evidence type="ECO:0000313" key="4">
    <source>
        <dbReference type="Proteomes" id="UP000638848"/>
    </source>
</evidence>
<dbReference type="AlphaFoldDB" id="A0A917H5I1"/>
<dbReference type="RefSeq" id="WP_188539645.1">
    <property type="nucleotide sequence ID" value="NZ_BMEQ01000029.1"/>
</dbReference>
<keyword evidence="4" id="KW-1185">Reference proteome</keyword>
<dbReference type="Proteomes" id="UP000638848">
    <property type="component" value="Unassembled WGS sequence"/>
</dbReference>
<feature type="region of interest" description="Disordered" evidence="1">
    <location>
        <begin position="150"/>
        <end position="174"/>
    </location>
</feature>
<accession>A0A917H5I1</accession>
<evidence type="ECO:0000256" key="1">
    <source>
        <dbReference type="SAM" id="MobiDB-lite"/>
    </source>
</evidence>
<evidence type="ECO:0000256" key="2">
    <source>
        <dbReference type="SAM" id="Phobius"/>
    </source>
</evidence>
<keyword evidence="2" id="KW-0812">Transmembrane</keyword>
<dbReference type="EMBL" id="BMEQ01000029">
    <property type="protein sequence ID" value="GGG68108.1"/>
    <property type="molecule type" value="Genomic_DNA"/>
</dbReference>
<proteinExistence type="predicted"/>
<keyword evidence="2" id="KW-0472">Membrane</keyword>
<comment type="caution">
    <text evidence="3">The sequence shown here is derived from an EMBL/GenBank/DDBJ whole genome shotgun (WGS) entry which is preliminary data.</text>
</comment>
<reference evidence="3" key="2">
    <citation type="submission" date="2020-09" db="EMBL/GenBank/DDBJ databases">
        <authorList>
            <person name="Sun Q."/>
            <person name="Zhou Y."/>
        </authorList>
    </citation>
    <scope>NUCLEOTIDE SEQUENCE</scope>
    <source>
        <strain evidence="3">CGMCC 1.12187</strain>
    </source>
</reference>
<reference evidence="3" key="1">
    <citation type="journal article" date="2014" name="Int. J. Syst. Evol. Microbiol.">
        <title>Complete genome sequence of Corynebacterium casei LMG S-19264T (=DSM 44701T), isolated from a smear-ripened cheese.</title>
        <authorList>
            <consortium name="US DOE Joint Genome Institute (JGI-PGF)"/>
            <person name="Walter F."/>
            <person name="Albersmeier A."/>
            <person name="Kalinowski J."/>
            <person name="Ruckert C."/>
        </authorList>
    </citation>
    <scope>NUCLEOTIDE SEQUENCE</scope>
    <source>
        <strain evidence="3">CGMCC 1.12187</strain>
    </source>
</reference>
<gene>
    <name evidence="3" type="ORF">GCM10011374_35510</name>
</gene>
<feature type="transmembrane region" description="Helical" evidence="2">
    <location>
        <begin position="59"/>
        <end position="79"/>
    </location>
</feature>